<accession>A0AAX4G2J8</accession>
<sequence length="77" mass="8401">MCFFNPPDPVQPEPPAPPPAAPPVLEQEAPALSKMNEDGTTLSRRAKGMKSYKISKRNKYTSDTNKLGGMPQTQNNS</sequence>
<evidence type="ECO:0000313" key="3">
    <source>
        <dbReference type="Proteomes" id="UP001301582"/>
    </source>
</evidence>
<feature type="compositionally biased region" description="Low complexity" evidence="1">
    <location>
        <begin position="23"/>
        <end position="32"/>
    </location>
</feature>
<keyword evidence="3" id="KW-1185">Reference proteome</keyword>
<reference evidence="2 3" key="1">
    <citation type="submission" date="2023-08" db="EMBL/GenBank/DDBJ databases">
        <authorList>
            <person name="Du S."/>
            <person name="Wu Z."/>
            <person name="Wu Y."/>
            <person name="Yang M."/>
            <person name="Shao J."/>
            <person name="Liu H."/>
            <person name="Zhao Y."/>
            <person name="Zhang Z."/>
        </authorList>
    </citation>
    <scope>NUCLEOTIDE SEQUENCE [LARGE SCALE GENOMIC DNA]</scope>
</reference>
<dbReference type="EMBL" id="OR420741">
    <property type="protein sequence ID" value="WOZ55654.1"/>
    <property type="molecule type" value="Genomic_DNA"/>
</dbReference>
<organism evidence="2 3">
    <name type="scientific">Roseobacter phage CRP-118</name>
    <dbReference type="NCBI Taxonomy" id="3072843"/>
    <lineage>
        <taxon>Viruses</taxon>
        <taxon>Duplodnaviria</taxon>
        <taxon>Heunggongvirae</taxon>
        <taxon>Uroviricota</taxon>
        <taxon>Caudoviricetes</taxon>
        <taxon>Autographivirales</taxon>
        <taxon>Autographivirales incertae sedis</taxon>
        <taxon>Shangxiadianvirus</taxon>
        <taxon>Shangxiadianvirus CRP118</taxon>
    </lineage>
</organism>
<feature type="compositionally biased region" description="Polar residues" evidence="1">
    <location>
        <begin position="61"/>
        <end position="77"/>
    </location>
</feature>
<evidence type="ECO:0000313" key="2">
    <source>
        <dbReference type="EMBL" id="WOZ55654.1"/>
    </source>
</evidence>
<gene>
    <name evidence="2" type="ORF">CRP118_gp23</name>
</gene>
<feature type="compositionally biased region" description="Basic residues" evidence="1">
    <location>
        <begin position="44"/>
        <end position="59"/>
    </location>
</feature>
<name>A0AAX4G2J8_9CAUD</name>
<protein>
    <submittedName>
        <fullName evidence="2">Uncharacterized protein</fullName>
    </submittedName>
</protein>
<feature type="region of interest" description="Disordered" evidence="1">
    <location>
        <begin position="1"/>
        <end position="77"/>
    </location>
</feature>
<evidence type="ECO:0000256" key="1">
    <source>
        <dbReference type="SAM" id="MobiDB-lite"/>
    </source>
</evidence>
<proteinExistence type="predicted"/>
<dbReference type="Proteomes" id="UP001301582">
    <property type="component" value="Segment"/>
</dbReference>
<feature type="compositionally biased region" description="Pro residues" evidence="1">
    <location>
        <begin position="1"/>
        <end position="22"/>
    </location>
</feature>